<evidence type="ECO:0000259" key="4">
    <source>
        <dbReference type="Pfam" id="PF02668"/>
    </source>
</evidence>
<dbReference type="PANTHER" id="PTHR10696">
    <property type="entry name" value="GAMMA-BUTYROBETAINE HYDROXYLASE-RELATED"/>
    <property type="match status" value="1"/>
</dbReference>
<comment type="caution">
    <text evidence="5">The sequence shown here is derived from an EMBL/GenBank/DDBJ whole genome shotgun (WGS) entry which is preliminary data.</text>
</comment>
<reference evidence="5 6" key="1">
    <citation type="journal article" date="2014" name="Nature">
        <title>An environmental bacterial taxon with a large and distinct metabolic repertoire.</title>
        <authorList>
            <person name="Wilson M.C."/>
            <person name="Mori T."/>
            <person name="Ruckert C."/>
            <person name="Uria A.R."/>
            <person name="Helf M.J."/>
            <person name="Takada K."/>
            <person name="Gernert C."/>
            <person name="Steffens U.A."/>
            <person name="Heycke N."/>
            <person name="Schmitt S."/>
            <person name="Rinke C."/>
            <person name="Helfrich E.J."/>
            <person name="Brachmann A.O."/>
            <person name="Gurgui C."/>
            <person name="Wakimoto T."/>
            <person name="Kracht M."/>
            <person name="Crusemann M."/>
            <person name="Hentschel U."/>
            <person name="Abe I."/>
            <person name="Matsunaga S."/>
            <person name="Kalinowski J."/>
            <person name="Takeyama H."/>
            <person name="Piel J."/>
        </authorList>
    </citation>
    <scope>NUCLEOTIDE SEQUENCE [LARGE SCALE GENOMIC DNA]</scope>
    <source>
        <strain evidence="6">TSY2</strain>
    </source>
</reference>
<dbReference type="EMBL" id="AZHX01002626">
    <property type="protein sequence ID" value="ETW93557.1"/>
    <property type="molecule type" value="Genomic_DNA"/>
</dbReference>
<evidence type="ECO:0000256" key="2">
    <source>
        <dbReference type="ARBA" id="ARBA00023002"/>
    </source>
</evidence>
<dbReference type="InterPro" id="IPR050411">
    <property type="entry name" value="AlphaKG_dependent_hydroxylases"/>
</dbReference>
<sequence>AHNEMRRRHPGLIERLYHPFHWDRQAEHAPDEAPYSTHPVFAYDGEELSVRYYDDYIHKGYALAGEQLDARGEEALEALQSIVNDPAYWMEFRIDRGQLQFINNRQFAHARTLFIDDPAASRPRHLIRCWFRNEGLPGLEGRPV</sequence>
<organism evidence="5 6">
    <name type="scientific">Candidatus Entotheonella gemina</name>
    <dbReference type="NCBI Taxonomy" id="1429439"/>
    <lineage>
        <taxon>Bacteria</taxon>
        <taxon>Pseudomonadati</taxon>
        <taxon>Nitrospinota/Tectimicrobiota group</taxon>
        <taxon>Candidatus Tectimicrobiota</taxon>
        <taxon>Candidatus Entotheonellia</taxon>
        <taxon>Candidatus Entotheonellales</taxon>
        <taxon>Candidatus Entotheonellaceae</taxon>
        <taxon>Candidatus Entotheonella</taxon>
    </lineage>
</organism>
<dbReference type="HOGENOM" id="CLU_1790879_0_0_7"/>
<evidence type="ECO:0000313" key="6">
    <source>
        <dbReference type="Proteomes" id="UP000019140"/>
    </source>
</evidence>
<name>W4L673_9BACT</name>
<dbReference type="InterPro" id="IPR042098">
    <property type="entry name" value="TauD-like_sf"/>
</dbReference>
<dbReference type="Gene3D" id="3.60.130.10">
    <property type="entry name" value="Clavaminate synthase-like"/>
    <property type="match status" value="1"/>
</dbReference>
<comment type="cofactor">
    <cofactor evidence="1">
        <name>Fe(2+)</name>
        <dbReference type="ChEBI" id="CHEBI:29033"/>
    </cofactor>
</comment>
<dbReference type="Pfam" id="PF02668">
    <property type="entry name" value="TauD"/>
    <property type="match status" value="1"/>
</dbReference>
<accession>W4L673</accession>
<dbReference type="InterPro" id="IPR003819">
    <property type="entry name" value="TauD/TfdA-like"/>
</dbReference>
<dbReference type="GO" id="GO:0016706">
    <property type="term" value="F:2-oxoglutarate-dependent dioxygenase activity"/>
    <property type="evidence" value="ECO:0007669"/>
    <property type="project" value="UniProtKB-ARBA"/>
</dbReference>
<evidence type="ECO:0000256" key="1">
    <source>
        <dbReference type="ARBA" id="ARBA00001954"/>
    </source>
</evidence>
<dbReference type="Proteomes" id="UP000019140">
    <property type="component" value="Unassembled WGS sequence"/>
</dbReference>
<dbReference type="PANTHER" id="PTHR10696:SF56">
    <property type="entry name" value="TAUD_TFDA-LIKE DOMAIN-CONTAINING PROTEIN"/>
    <property type="match status" value="1"/>
</dbReference>
<evidence type="ECO:0000313" key="5">
    <source>
        <dbReference type="EMBL" id="ETW93557.1"/>
    </source>
</evidence>
<feature type="non-terminal residue" evidence="5">
    <location>
        <position position="1"/>
    </location>
</feature>
<evidence type="ECO:0000256" key="3">
    <source>
        <dbReference type="ARBA" id="ARBA00023194"/>
    </source>
</evidence>
<keyword evidence="3" id="KW-0045">Antibiotic biosynthesis</keyword>
<feature type="domain" description="TauD/TfdA-like" evidence="4">
    <location>
        <begin position="1"/>
        <end position="130"/>
    </location>
</feature>
<keyword evidence="6" id="KW-1185">Reference proteome</keyword>
<dbReference type="AlphaFoldDB" id="W4L673"/>
<proteinExistence type="predicted"/>
<protein>
    <recommendedName>
        <fullName evidence="4">TauD/TfdA-like domain-containing protein</fullName>
    </recommendedName>
</protein>
<gene>
    <name evidence="5" type="ORF">ETSY2_51240</name>
</gene>
<dbReference type="SUPFAM" id="SSF51197">
    <property type="entry name" value="Clavaminate synthase-like"/>
    <property type="match status" value="1"/>
</dbReference>
<keyword evidence="2" id="KW-0560">Oxidoreductase</keyword>
<dbReference type="GO" id="GO:0017000">
    <property type="term" value="P:antibiotic biosynthetic process"/>
    <property type="evidence" value="ECO:0007669"/>
    <property type="project" value="UniProtKB-KW"/>
</dbReference>